<evidence type="ECO:0000313" key="5">
    <source>
        <dbReference type="EMBL" id="CBZ25250.1"/>
    </source>
</evidence>
<dbReference type="PANTHER" id="PTHR24113:SF12">
    <property type="entry name" value="RAN GTPASE-ACTIVATING PROTEIN 1"/>
    <property type="match status" value="1"/>
</dbReference>
<dbReference type="InterPro" id="IPR032675">
    <property type="entry name" value="LRR_dom_sf"/>
</dbReference>
<feature type="region of interest" description="Disordered" evidence="4">
    <location>
        <begin position="474"/>
        <end position="504"/>
    </location>
</feature>
<dbReference type="GO" id="GO:0005634">
    <property type="term" value="C:nucleus"/>
    <property type="evidence" value="ECO:0007669"/>
    <property type="project" value="TreeGrafter"/>
</dbReference>
<evidence type="ECO:0000313" key="6">
    <source>
        <dbReference type="Proteomes" id="UP000007259"/>
    </source>
</evidence>
<keyword evidence="2" id="KW-0433">Leucine-rich repeat</keyword>
<dbReference type="OrthoDB" id="120976at2759"/>
<dbReference type="GO" id="GO:0005096">
    <property type="term" value="F:GTPase activator activity"/>
    <property type="evidence" value="ECO:0007669"/>
    <property type="project" value="UniProtKB-KW"/>
</dbReference>
<dbReference type="SUPFAM" id="SSF52047">
    <property type="entry name" value="RNI-like"/>
    <property type="match status" value="1"/>
</dbReference>
<keyword evidence="6" id="KW-1185">Reference proteome</keyword>
<dbReference type="OMA" id="WMPLSEW"/>
<dbReference type="Gene3D" id="3.80.10.10">
    <property type="entry name" value="Ribonuclease Inhibitor"/>
    <property type="match status" value="1"/>
</dbReference>
<keyword evidence="3" id="KW-0677">Repeat</keyword>
<organism evidence="5 6">
    <name type="scientific">Leishmania mexicana (strain MHOM/GT/2001/U1103)</name>
    <dbReference type="NCBI Taxonomy" id="929439"/>
    <lineage>
        <taxon>Eukaryota</taxon>
        <taxon>Discoba</taxon>
        <taxon>Euglenozoa</taxon>
        <taxon>Kinetoplastea</taxon>
        <taxon>Metakinetoplastina</taxon>
        <taxon>Trypanosomatida</taxon>
        <taxon>Trypanosomatidae</taxon>
        <taxon>Leishmaniinae</taxon>
        <taxon>Leishmania</taxon>
    </lineage>
</organism>
<dbReference type="GO" id="GO:0048471">
    <property type="term" value="C:perinuclear region of cytoplasm"/>
    <property type="evidence" value="ECO:0007669"/>
    <property type="project" value="TreeGrafter"/>
</dbReference>
<dbReference type="AlphaFoldDB" id="E9AQN1"/>
<dbReference type="GO" id="GO:0031267">
    <property type="term" value="F:small GTPase binding"/>
    <property type="evidence" value="ECO:0007669"/>
    <property type="project" value="TreeGrafter"/>
</dbReference>
<dbReference type="InterPro" id="IPR027038">
    <property type="entry name" value="RanGap"/>
</dbReference>
<sequence length="530" mass="55027">MESPPCASAPSAVDAPDVVVPPAVAQAQARGWLSLYGTYCAEEEVEMHPVVLFRVLQAVELVQSRGRASSGSDCALAAATTRDACCGDEGDAEAATARASPTALHDDDDSKRGIGEAGLSLDFGGLWMPLSEWVATLRSVVAAVPLHSLSLRDTALGDAGLRCLCRQVATTSVKPAALAAASRCEGGGSHPPGLWTLATPLLHPPTIPGFWAASTLRLLDLSGAALTDGGPLASLLASCPQLHSLNLSDNRLGSRDAGLALLCAALQLHPSLEVLSLRRNCISGSRTGPAIAALAELIVARSVAAPRSLSRACGRASALCKLQTSTAVAVAAQPLLRLDLSHNLLGTYFLSDATMNHGAEAGRSSAAREYDMASSAGRHVGVHEAVVSFPLVTALYLNNTLIELNLRNNGLPDALLEYVEAKLHVNQRTAGGGADFSPTASTEIIASTTVRQALIHRLRCTLDHILAGTANASGVVRTPHTGPGDAPPTEVPAASQSSVPPAAERRWTTSEVSELVQRLVHNVASDLFLF</sequence>
<protein>
    <submittedName>
        <fullName evidence="5">Uncharacterized protein</fullName>
    </submittedName>
</protein>
<evidence type="ECO:0000256" key="2">
    <source>
        <dbReference type="ARBA" id="ARBA00022614"/>
    </source>
</evidence>
<evidence type="ECO:0000256" key="4">
    <source>
        <dbReference type="SAM" id="MobiDB-lite"/>
    </source>
</evidence>
<dbReference type="PANTHER" id="PTHR24113">
    <property type="entry name" value="RAN GTPASE-ACTIVATING PROTEIN 1"/>
    <property type="match status" value="1"/>
</dbReference>
<dbReference type="GeneID" id="13450021"/>
<dbReference type="RefSeq" id="XP_003873758.1">
    <property type="nucleotide sequence ID" value="XM_003873709.1"/>
</dbReference>
<gene>
    <name evidence="5" type="ORF">LMXM_16_0720</name>
</gene>
<dbReference type="GO" id="GO:0005829">
    <property type="term" value="C:cytosol"/>
    <property type="evidence" value="ECO:0007669"/>
    <property type="project" value="TreeGrafter"/>
</dbReference>
<dbReference type="InterPro" id="IPR001611">
    <property type="entry name" value="Leu-rich_rpt"/>
</dbReference>
<dbReference type="VEuPathDB" id="TriTrypDB:LmxM.16.0720"/>
<proteinExistence type="predicted"/>
<dbReference type="EMBL" id="FR799569">
    <property type="protein sequence ID" value="CBZ25250.1"/>
    <property type="molecule type" value="Genomic_DNA"/>
</dbReference>
<evidence type="ECO:0000256" key="1">
    <source>
        <dbReference type="ARBA" id="ARBA00022468"/>
    </source>
</evidence>
<keyword evidence="1" id="KW-0343">GTPase activation</keyword>
<feature type="compositionally biased region" description="Low complexity" evidence="4">
    <location>
        <begin position="491"/>
        <end position="502"/>
    </location>
</feature>
<dbReference type="Pfam" id="PF13516">
    <property type="entry name" value="LRR_6"/>
    <property type="match status" value="2"/>
</dbReference>
<dbReference type="GO" id="GO:0006913">
    <property type="term" value="P:nucleocytoplasmic transport"/>
    <property type="evidence" value="ECO:0007669"/>
    <property type="project" value="TreeGrafter"/>
</dbReference>
<dbReference type="KEGG" id="lmi:LMXM_16_0720"/>
<dbReference type="Proteomes" id="UP000007259">
    <property type="component" value="Chromosome 16"/>
</dbReference>
<reference evidence="5 6" key="1">
    <citation type="journal article" date="2011" name="Genome Res.">
        <title>Chromosome and gene copy number variation allow major structural change between species and strains of Leishmania.</title>
        <authorList>
            <person name="Rogers M.B."/>
            <person name="Hilley J.D."/>
            <person name="Dickens N.J."/>
            <person name="Wilkes J."/>
            <person name="Bates P.A."/>
            <person name="Depledge D.P."/>
            <person name="Harris D."/>
            <person name="Her Y."/>
            <person name="Herzyk P."/>
            <person name="Imamura H."/>
            <person name="Otto T.D."/>
            <person name="Sanders M."/>
            <person name="Seeger K."/>
            <person name="Dujardin J.C."/>
            <person name="Berriman M."/>
            <person name="Smith D.F."/>
            <person name="Hertz-Fowler C."/>
            <person name="Mottram J.C."/>
        </authorList>
    </citation>
    <scope>NUCLEOTIDE SEQUENCE [LARGE SCALE GENOMIC DNA]</scope>
    <source>
        <strain evidence="5 6">MHOM/GT/2001/U1103</strain>
    </source>
</reference>
<dbReference type="SMART" id="SM00368">
    <property type="entry name" value="LRR_RI"/>
    <property type="match status" value="5"/>
</dbReference>
<evidence type="ECO:0000256" key="3">
    <source>
        <dbReference type="ARBA" id="ARBA00022737"/>
    </source>
</evidence>
<accession>E9AQN1</accession>
<name>E9AQN1_LEIMU</name>
<dbReference type="PhylomeDB" id="E9AQN1"/>